<dbReference type="EMBL" id="FMUX01000012">
    <property type="protein sequence ID" value="SCY57865.1"/>
    <property type="molecule type" value="Genomic_DNA"/>
</dbReference>
<evidence type="ECO:0000313" key="2">
    <source>
        <dbReference type="Proteomes" id="UP000198870"/>
    </source>
</evidence>
<evidence type="ECO:0000313" key="1">
    <source>
        <dbReference type="EMBL" id="SCY57865.1"/>
    </source>
</evidence>
<sequence length="310" mass="33407">MMRVRYFPHTHMSDAVADVLTHLFEDVVVTKASSHDPVPEGVTALGPSSEEEARLSALLADWRRFSGIHGEDAATYARGLGQRVDPVDEMLTTQIKSELQRQVKGDPVRDEGTDAATTARALLSLAAEYDLRNRDLDRDLARIDAMQQSILDTLKGEAMEVPEMPAPDEASGEVKMMRRLSAWATLFTGEGDICPDRLFVTTSREALELVEEHGCASLEELGVFGGERLDSVLLAALLAGDASGASLKKGADAGGGPVTVRICIARGEHPYALFNRFACGTNVSPGVSSVQPSKIKENILFVLVDSVARS</sequence>
<protein>
    <submittedName>
        <fullName evidence="1">Uncharacterized protein</fullName>
    </submittedName>
</protein>
<organism evidence="1 2">
    <name type="scientific">Desulfoluna spongiiphila</name>
    <dbReference type="NCBI Taxonomy" id="419481"/>
    <lineage>
        <taxon>Bacteria</taxon>
        <taxon>Pseudomonadati</taxon>
        <taxon>Thermodesulfobacteriota</taxon>
        <taxon>Desulfobacteria</taxon>
        <taxon>Desulfobacterales</taxon>
        <taxon>Desulfolunaceae</taxon>
        <taxon>Desulfoluna</taxon>
    </lineage>
</organism>
<keyword evidence="2" id="KW-1185">Reference proteome</keyword>
<dbReference type="Proteomes" id="UP000198870">
    <property type="component" value="Unassembled WGS sequence"/>
</dbReference>
<reference evidence="1 2" key="1">
    <citation type="submission" date="2016-10" db="EMBL/GenBank/DDBJ databases">
        <authorList>
            <person name="de Groot N.N."/>
        </authorList>
    </citation>
    <scope>NUCLEOTIDE SEQUENCE [LARGE SCALE GENOMIC DNA]</scope>
    <source>
        <strain evidence="1 2">AA1</strain>
    </source>
</reference>
<dbReference type="AlphaFoldDB" id="A0A1G5H1Y1"/>
<dbReference type="RefSeq" id="WP_092211948.1">
    <property type="nucleotide sequence ID" value="NZ_FMUX01000012.1"/>
</dbReference>
<dbReference type="STRING" id="419481.SAMN05216233_11274"/>
<accession>A0A1G5H1Y1</accession>
<proteinExistence type="predicted"/>
<gene>
    <name evidence="1" type="ORF">SAMN05216233_11274</name>
</gene>
<name>A0A1G5H1Y1_9BACT</name>